<dbReference type="GO" id="GO:0032259">
    <property type="term" value="P:methylation"/>
    <property type="evidence" value="ECO:0007669"/>
    <property type="project" value="UniProtKB-KW"/>
</dbReference>
<dbReference type="PANTHER" id="PTHR12993">
    <property type="entry name" value="N-ACETYLGLUCOSAMINYL-PHOSPHATIDYLINOSITOL DE-N-ACETYLASE-RELATED"/>
    <property type="match status" value="1"/>
</dbReference>
<evidence type="ECO:0000313" key="5">
    <source>
        <dbReference type="Proteomes" id="UP000293995"/>
    </source>
</evidence>
<feature type="compositionally biased region" description="Basic and acidic residues" evidence="2">
    <location>
        <begin position="1"/>
        <end position="11"/>
    </location>
</feature>
<dbReference type="EMBL" id="CP035494">
    <property type="protein sequence ID" value="QAY61780.1"/>
    <property type="molecule type" value="Genomic_DNA"/>
</dbReference>
<dbReference type="GO" id="GO:0016137">
    <property type="term" value="P:glycoside metabolic process"/>
    <property type="evidence" value="ECO:0007669"/>
    <property type="project" value="UniProtKB-ARBA"/>
</dbReference>
<feature type="region of interest" description="Disordered" evidence="2">
    <location>
        <begin position="1"/>
        <end position="20"/>
    </location>
</feature>
<dbReference type="Gene3D" id="3.40.50.150">
    <property type="entry name" value="Vaccinia Virus protein VP39"/>
    <property type="match status" value="1"/>
</dbReference>
<evidence type="ECO:0000313" key="4">
    <source>
        <dbReference type="EMBL" id="QAY61780.1"/>
    </source>
</evidence>
<dbReference type="InterPro" id="IPR041698">
    <property type="entry name" value="Methyltransf_25"/>
</dbReference>
<dbReference type="AlphaFoldDB" id="A0A4P6EH00"/>
<dbReference type="InterPro" id="IPR003737">
    <property type="entry name" value="GlcNAc_PI_deacetylase-related"/>
</dbReference>
<protein>
    <submittedName>
        <fullName evidence="4">Methyltransferase domain-containing protein</fullName>
    </submittedName>
</protein>
<dbReference type="Pfam" id="PF02585">
    <property type="entry name" value="PIG-L"/>
    <property type="match status" value="1"/>
</dbReference>
<dbReference type="GO" id="GO:0016811">
    <property type="term" value="F:hydrolase activity, acting on carbon-nitrogen (but not peptide) bonds, in linear amides"/>
    <property type="evidence" value="ECO:0007669"/>
    <property type="project" value="TreeGrafter"/>
</dbReference>
<evidence type="ECO:0000259" key="3">
    <source>
        <dbReference type="Pfam" id="PF13649"/>
    </source>
</evidence>
<dbReference type="Gene3D" id="3.40.50.10320">
    <property type="entry name" value="LmbE-like"/>
    <property type="match status" value="1"/>
</dbReference>
<dbReference type="CDD" id="cd02440">
    <property type="entry name" value="AdoMet_MTases"/>
    <property type="match status" value="1"/>
</dbReference>
<name>A0A4P6EH00_9MICO</name>
<evidence type="ECO:0000256" key="2">
    <source>
        <dbReference type="SAM" id="MobiDB-lite"/>
    </source>
</evidence>
<reference evidence="4 5" key="1">
    <citation type="submission" date="2019-01" db="EMBL/GenBank/DDBJ databases">
        <title>Genome sequencing of strain DFW100M-13.</title>
        <authorList>
            <person name="Heo J."/>
            <person name="Kim S.-J."/>
            <person name="Kim J.-S."/>
            <person name="Hong S.-B."/>
            <person name="Kwon S.-W."/>
        </authorList>
    </citation>
    <scope>NUCLEOTIDE SEQUENCE [LARGE SCALE GENOMIC DNA]</scope>
    <source>
        <strain evidence="4 5">DFW100M-13</strain>
    </source>
</reference>
<dbReference type="KEGG" id="mprt:ET475_08275"/>
<dbReference type="InterPro" id="IPR029063">
    <property type="entry name" value="SAM-dependent_MTases_sf"/>
</dbReference>
<accession>A0A4P6EH00</accession>
<keyword evidence="1" id="KW-0862">Zinc</keyword>
<dbReference type="SUPFAM" id="SSF53335">
    <property type="entry name" value="S-adenosyl-L-methionine-dependent methyltransferases"/>
    <property type="match status" value="1"/>
</dbReference>
<keyword evidence="4" id="KW-0489">Methyltransferase</keyword>
<dbReference type="Proteomes" id="UP000293995">
    <property type="component" value="Chromosome"/>
</dbReference>
<dbReference type="InterPro" id="IPR024078">
    <property type="entry name" value="LmbE-like_dom_sf"/>
</dbReference>
<keyword evidence="5" id="KW-1185">Reference proteome</keyword>
<dbReference type="GO" id="GO:0008168">
    <property type="term" value="F:methyltransferase activity"/>
    <property type="evidence" value="ECO:0007669"/>
    <property type="project" value="UniProtKB-KW"/>
</dbReference>
<dbReference type="Pfam" id="PF13649">
    <property type="entry name" value="Methyltransf_25"/>
    <property type="match status" value="1"/>
</dbReference>
<proteinExistence type="predicted"/>
<feature type="domain" description="Methyltransferase" evidence="3">
    <location>
        <begin position="295"/>
        <end position="387"/>
    </location>
</feature>
<sequence length="451" mass="49889">MGVSFDHREPGTSEDAWADAAPWHAAPEVALDMERLIVLAAHPDDETLGAGGLIATAAGRGIPVTVVVMTDGGSSHPASPSPRDLRRERRHEVLDAIADLAPRAEIHLAGFPDGKIREAAPAVRQHLQNLLSRTEGTATVLAVPWWGDGHRDHRVLGEIACELRTVGARVIGYPIWFWHWGDPASSVPDSWCVLHLDEAARAAKAQALRRHVSQIEPLSDEPGDEAILHGEMLRHFDRAFEVFIQPEPAPSVGASWFDERYARRSDPWGVDSRWYEQRKRNVIAACLPREWYRHVLELGAGTGAFTQVLADRATDVVAVDASAHALQRAHDRLADVGNVRLEQVDLLADWPEGCFDLIVLSEIAYYWTASDLDAVLARIDQSLDVDGELVACHWRHPIPRAPLSAAAVHDTIRLHANLSPSVRHLEEDFILEVFARPDRLHSVATRTGVWP</sequence>
<gene>
    <name evidence="4" type="ORF">ET475_08275</name>
</gene>
<dbReference type="OrthoDB" id="116799at2"/>
<dbReference type="PANTHER" id="PTHR12993:SF11">
    <property type="entry name" value="N-ACETYLGLUCOSAMINYL-PHOSPHATIDYLINOSITOL DE-N-ACETYLASE"/>
    <property type="match status" value="1"/>
</dbReference>
<evidence type="ECO:0000256" key="1">
    <source>
        <dbReference type="ARBA" id="ARBA00022833"/>
    </source>
</evidence>
<keyword evidence="4" id="KW-0808">Transferase</keyword>
<dbReference type="SUPFAM" id="SSF102588">
    <property type="entry name" value="LmbE-like"/>
    <property type="match status" value="1"/>
</dbReference>
<organism evidence="4 5">
    <name type="scientific">Microbacterium protaetiae</name>
    <dbReference type="NCBI Taxonomy" id="2509458"/>
    <lineage>
        <taxon>Bacteria</taxon>
        <taxon>Bacillati</taxon>
        <taxon>Actinomycetota</taxon>
        <taxon>Actinomycetes</taxon>
        <taxon>Micrococcales</taxon>
        <taxon>Microbacteriaceae</taxon>
        <taxon>Microbacterium</taxon>
    </lineage>
</organism>